<keyword evidence="1" id="KW-0614">Plasmid</keyword>
<organism evidence="1">
    <name type="scientific">Klebsiella pneumoniae</name>
    <dbReference type="NCBI Taxonomy" id="573"/>
    <lineage>
        <taxon>Bacteria</taxon>
        <taxon>Pseudomonadati</taxon>
        <taxon>Pseudomonadota</taxon>
        <taxon>Gammaproteobacteria</taxon>
        <taxon>Enterobacterales</taxon>
        <taxon>Enterobacteriaceae</taxon>
        <taxon>Klebsiella/Raoultella group</taxon>
        <taxon>Klebsiella</taxon>
        <taxon>Klebsiella pneumoniae complex</taxon>
    </lineage>
</organism>
<proteinExistence type="predicted"/>
<protein>
    <submittedName>
        <fullName evidence="1">Uncharacterized protein</fullName>
    </submittedName>
</protein>
<name>A0A385G0U4_KLEPN</name>
<geneLocation type="plasmid" evidence="1">
    <name>pKP16103-MCR-1</name>
</geneLocation>
<evidence type="ECO:0000313" key="1">
    <source>
        <dbReference type="EMBL" id="AXV47504.1"/>
    </source>
</evidence>
<dbReference type="AlphaFoldDB" id="A0A385G0U4"/>
<sequence>MSFAWQCLFTATSLSGENTRSLEPETKQATSVISAVWKKQVSPPVILASIVSLMSQTLDLLNTGILKEVNFEIVKKSRLMEGLWVSSDRLECVQQLEIRGTQWLIFCIGIT</sequence>
<accession>A0A385G0U4</accession>
<dbReference type="EMBL" id="MH733011">
    <property type="protein sequence ID" value="AXV47504.1"/>
    <property type="molecule type" value="Genomic_DNA"/>
</dbReference>
<reference evidence="1" key="1">
    <citation type="submission" date="2018-08" db="EMBL/GenBank/DDBJ databases">
        <authorList>
            <person name="Mu J.-J."/>
            <person name="Lin Y.-C."/>
        </authorList>
    </citation>
    <scope>NUCLEOTIDE SEQUENCE</scope>
    <source>
        <strain evidence="1">KP16103</strain>
        <plasmid evidence="1">pKP16103-MCR-1</plasmid>
    </source>
</reference>